<comment type="function">
    <text evidence="11">Catalyzes the conversion of oxaloacetate (OAA) to phosphoenolpyruvate (PEP), the rate-limiting step in the metabolic pathway that produces glucose from lactate and other precursors derived from the citric acid cycle.</text>
</comment>
<dbReference type="UniPathway" id="UPA00138"/>
<dbReference type="GO" id="GO:0019543">
    <property type="term" value="P:propionate catabolic process"/>
    <property type="evidence" value="ECO:0007669"/>
    <property type="project" value="TreeGrafter"/>
</dbReference>
<evidence type="ECO:0000256" key="7">
    <source>
        <dbReference type="ARBA" id="ARBA00022793"/>
    </source>
</evidence>
<proteinExistence type="inferred from homology"/>
<keyword evidence="15" id="KW-1185">Reference proteome</keyword>
<dbReference type="AlphaFoldDB" id="A0A7U9XVE8"/>
<dbReference type="Gene3D" id="3.40.449.10">
    <property type="entry name" value="Phosphoenolpyruvate Carboxykinase, domain 1"/>
    <property type="match status" value="1"/>
</dbReference>
<dbReference type="EMBL" id="AP024412">
    <property type="protein sequence ID" value="BCR36253.1"/>
    <property type="molecule type" value="Genomic_DNA"/>
</dbReference>
<dbReference type="HAMAP" id="MF_00452">
    <property type="entry name" value="PEPCK_GTP"/>
    <property type="match status" value="1"/>
</dbReference>
<dbReference type="PANTHER" id="PTHR11561">
    <property type="entry name" value="PHOSPHOENOLPYRUVATE CARBOXYKINASE"/>
    <property type="match status" value="1"/>
</dbReference>
<dbReference type="Proteomes" id="UP000620133">
    <property type="component" value="Chromosome"/>
</dbReference>
<comment type="similarity">
    <text evidence="2 11">Belongs to the phosphoenolpyruvate carboxykinase [GTP] family.</text>
</comment>
<dbReference type="PROSITE" id="PS00505">
    <property type="entry name" value="PEPCK_GTP"/>
    <property type="match status" value="1"/>
</dbReference>
<dbReference type="NCBIfam" id="NF003253">
    <property type="entry name" value="PRK04210.1"/>
    <property type="match status" value="1"/>
</dbReference>
<feature type="domain" description="Phosphoenolpyruvate carboxykinase GTP-utilising N-terminal" evidence="13">
    <location>
        <begin position="9"/>
        <end position="230"/>
    </location>
</feature>
<dbReference type="GO" id="GO:0006107">
    <property type="term" value="P:oxaloacetate metabolic process"/>
    <property type="evidence" value="ECO:0007669"/>
    <property type="project" value="TreeGrafter"/>
</dbReference>
<feature type="binding site" evidence="11">
    <location>
        <position position="219"/>
    </location>
    <ligand>
        <name>Mn(2+)</name>
        <dbReference type="ChEBI" id="CHEBI:29035"/>
    </ligand>
</feature>
<evidence type="ECO:0000256" key="3">
    <source>
        <dbReference type="ARBA" id="ARBA00011245"/>
    </source>
</evidence>
<dbReference type="InterPro" id="IPR018091">
    <property type="entry name" value="PEP_carboxykin_GTP_CS"/>
</dbReference>
<feature type="binding site" evidence="11">
    <location>
        <begin position="210"/>
        <end position="212"/>
    </location>
    <ligand>
        <name>substrate</name>
    </ligand>
</feature>
<dbReference type="InterPro" id="IPR035078">
    <property type="entry name" value="PEP_carboxykinase_GTP_N"/>
</dbReference>
<keyword evidence="10 11" id="KW-0456">Lyase</keyword>
<feature type="binding site" evidence="11">
    <location>
        <position position="69"/>
    </location>
    <ligand>
        <name>substrate</name>
    </ligand>
</feature>
<comment type="cofactor">
    <cofactor evidence="11">
        <name>Mn(2+)</name>
        <dbReference type="ChEBI" id="CHEBI:29035"/>
    </cofactor>
    <text evidence="11">Binds 1 Mn(2+) ion per subunit.</text>
</comment>
<evidence type="ECO:0000256" key="6">
    <source>
        <dbReference type="ARBA" id="ARBA00022741"/>
    </source>
</evidence>
<feature type="binding site" evidence="11">
    <location>
        <position position="261"/>
    </location>
    <ligand>
        <name>substrate</name>
    </ligand>
</feature>
<dbReference type="GO" id="GO:0030145">
    <property type="term" value="F:manganese ion binding"/>
    <property type="evidence" value="ECO:0007669"/>
    <property type="project" value="UniProtKB-UniRule"/>
</dbReference>
<dbReference type="Pfam" id="PF17297">
    <property type="entry name" value="PEPCK_N"/>
    <property type="match status" value="1"/>
</dbReference>
<organism evidence="14 15">
    <name type="scientific">Mariniplasma anaerobium</name>
    <dbReference type="NCBI Taxonomy" id="2735436"/>
    <lineage>
        <taxon>Bacteria</taxon>
        <taxon>Bacillati</taxon>
        <taxon>Mycoplasmatota</taxon>
        <taxon>Mollicutes</taxon>
        <taxon>Acholeplasmatales</taxon>
        <taxon>Acholeplasmataceae</taxon>
        <taxon>Mariniplasma</taxon>
    </lineage>
</organism>
<dbReference type="GO" id="GO:0046327">
    <property type="term" value="P:glycerol biosynthetic process from pyruvate"/>
    <property type="evidence" value="ECO:0007669"/>
    <property type="project" value="TreeGrafter"/>
</dbReference>
<comment type="subcellular location">
    <subcellularLocation>
        <location evidence="11">Cytoplasm</location>
    </subcellularLocation>
</comment>
<feature type="binding site" evidence="11">
    <location>
        <begin position="262"/>
        <end position="267"/>
    </location>
    <ligand>
        <name>GTP</name>
        <dbReference type="ChEBI" id="CHEBI:37565"/>
    </ligand>
</feature>
<dbReference type="SUPFAM" id="SSF68923">
    <property type="entry name" value="PEP carboxykinase N-terminal domain"/>
    <property type="match status" value="1"/>
</dbReference>
<dbReference type="CDD" id="cd00819">
    <property type="entry name" value="PEPCK_GTP"/>
    <property type="match status" value="1"/>
</dbReference>
<accession>A0A7U9XVE8</accession>
<dbReference type="Gene3D" id="3.90.228.20">
    <property type="match status" value="1"/>
</dbReference>
<keyword evidence="6 11" id="KW-0547">Nucleotide-binding</keyword>
<dbReference type="EC" id="4.1.1.32" evidence="11"/>
<feature type="active site" evidence="11">
    <location>
        <position position="263"/>
    </location>
</feature>
<reference evidence="14" key="1">
    <citation type="submission" date="2021-01" db="EMBL/GenBank/DDBJ databases">
        <title>Draft genome sequence of Acholeplasmataceae bacterium strain Mahy22.</title>
        <authorList>
            <person name="Watanabe M."/>
            <person name="Kojima H."/>
            <person name="Fukui M."/>
        </authorList>
    </citation>
    <scope>NUCLEOTIDE SEQUENCE</scope>
    <source>
        <strain evidence="14">Mahy22</strain>
    </source>
</reference>
<dbReference type="InterPro" id="IPR035077">
    <property type="entry name" value="PEP_carboxykinase_GTP_C"/>
</dbReference>
<evidence type="ECO:0000256" key="10">
    <source>
        <dbReference type="ARBA" id="ARBA00023239"/>
    </source>
</evidence>
<keyword evidence="5 11" id="KW-0479">Metal-binding</keyword>
<dbReference type="FunFam" id="3.40.449.10:FF:000005">
    <property type="entry name" value="Phosphoenolpyruvate carboxykinase [GTP]"/>
    <property type="match status" value="1"/>
</dbReference>
<dbReference type="PIRSF" id="PIRSF001348">
    <property type="entry name" value="PEP_carboxykinase_GTP"/>
    <property type="match status" value="1"/>
</dbReference>
<feature type="binding site" evidence="11">
    <location>
        <begin position="376"/>
        <end position="378"/>
    </location>
    <ligand>
        <name>substrate</name>
    </ligand>
</feature>
<feature type="binding site" evidence="11">
    <location>
        <position position="378"/>
    </location>
    <ligand>
        <name>GTP</name>
        <dbReference type="ChEBI" id="CHEBI:37565"/>
    </ligand>
</feature>
<dbReference type="GO" id="GO:0042594">
    <property type="term" value="P:response to starvation"/>
    <property type="evidence" value="ECO:0007669"/>
    <property type="project" value="TreeGrafter"/>
</dbReference>
<dbReference type="GO" id="GO:0005829">
    <property type="term" value="C:cytosol"/>
    <property type="evidence" value="ECO:0007669"/>
    <property type="project" value="TreeGrafter"/>
</dbReference>
<gene>
    <name evidence="11 14" type="primary">pckG</name>
    <name evidence="14" type="ORF">MPAN_011460</name>
</gene>
<comment type="subunit">
    <text evidence="3 11">Monomer.</text>
</comment>
<dbReference type="InterPro" id="IPR008209">
    <property type="entry name" value="PEP_carboxykinase_GTP"/>
</dbReference>
<name>A0A7U9XVE8_9MOLU</name>
<comment type="catalytic activity">
    <reaction evidence="11">
        <text>oxaloacetate + GTP = phosphoenolpyruvate + GDP + CO2</text>
        <dbReference type="Rhea" id="RHEA:10388"/>
        <dbReference type="ChEBI" id="CHEBI:16452"/>
        <dbReference type="ChEBI" id="CHEBI:16526"/>
        <dbReference type="ChEBI" id="CHEBI:37565"/>
        <dbReference type="ChEBI" id="CHEBI:58189"/>
        <dbReference type="ChEBI" id="CHEBI:58702"/>
        <dbReference type="EC" id="4.1.1.32"/>
    </reaction>
</comment>
<feature type="binding site" evidence="11">
    <location>
        <position position="239"/>
    </location>
    <ligand>
        <name>Mn(2+)</name>
        <dbReference type="ChEBI" id="CHEBI:29035"/>
    </ligand>
</feature>
<evidence type="ECO:0000256" key="5">
    <source>
        <dbReference type="ARBA" id="ARBA00022723"/>
    </source>
</evidence>
<evidence type="ECO:0000256" key="4">
    <source>
        <dbReference type="ARBA" id="ARBA00022432"/>
    </source>
</evidence>
<sequence length="600" mass="68268">MQSFSELEKWVDEVKNLCQPDSIHFVTGDKAEEKSFFEELVRDQKAIQLNPLLRPNSYAFFSDPSDVARVEKRTFIASNKKEDAGPTNNWIEPQKLKKIMTKLYKGSMKGRTMYVIPYVMGPIDAPISKIGIEITDSLYVVVNMIKMTRTGTQVLDKIKNETPFYIGLHSIGAPKKNGVIDSMWPCAKMQKKYIAHFPDEKLIWSYGSGYGGNALLGKKCLALRIASKIAYDEGWMAEHMLILKLTNPDLESKYILGAFPSACGKTNLSMLIPTIPGWKVETIGDDIAWIWMKEDGKLYAINPEKGFFGVAKGTSYRSNPNAMKAIEKNTIFTNVALTDDLDVWWEGIDKEKPKHLKDWQLHNYDISCTYPAAHPNSRFTVEATESPVLANEWEDPNGVLISAILIGGRRPSTIPLVHEALSWKHGVFMGSMMGSEITAATISDQIGMVRRDPFAMLPFIGYHVGDYLQHWIDMGQKANQEFLPKIYYVNWFRKNDDGQFMWPGFGENSRVLKWIFERVDQKASAKLTPIGYVPDRDSIDLSNLDVSEKDIEALTEIDVNLWFDEVKSIRAYYKTIGNKCPIDLVNELNQLEFRLKNYVQ</sequence>
<dbReference type="GO" id="GO:0006094">
    <property type="term" value="P:gluconeogenesis"/>
    <property type="evidence" value="ECO:0007669"/>
    <property type="project" value="UniProtKB-UniRule"/>
</dbReference>
<keyword evidence="7 11" id="KW-0210">Decarboxylase</keyword>
<dbReference type="GO" id="GO:0033993">
    <property type="term" value="P:response to lipid"/>
    <property type="evidence" value="ECO:0007669"/>
    <property type="project" value="TreeGrafter"/>
</dbReference>
<dbReference type="GO" id="GO:0004613">
    <property type="term" value="F:phosphoenolpyruvate carboxykinase (GTP) activity"/>
    <property type="evidence" value="ECO:0007669"/>
    <property type="project" value="UniProtKB-UniRule"/>
</dbReference>
<evidence type="ECO:0000256" key="8">
    <source>
        <dbReference type="ARBA" id="ARBA00023134"/>
    </source>
</evidence>
<dbReference type="KEGG" id="manr:MPAN_011460"/>
<feature type="binding site" evidence="11">
    <location>
        <position position="286"/>
    </location>
    <ligand>
        <name>Mn(2+)</name>
        <dbReference type="ChEBI" id="CHEBI:29035"/>
    </ligand>
</feature>
<evidence type="ECO:0000256" key="1">
    <source>
        <dbReference type="ARBA" id="ARBA00004742"/>
    </source>
</evidence>
<dbReference type="Pfam" id="PF00821">
    <property type="entry name" value="PEPCK_GTP"/>
    <property type="match status" value="1"/>
</dbReference>
<feature type="binding site" evidence="11">
    <location>
        <position position="409"/>
    </location>
    <ligand>
        <name>GTP</name>
        <dbReference type="ChEBI" id="CHEBI:37565"/>
    </ligand>
</feature>
<evidence type="ECO:0000256" key="11">
    <source>
        <dbReference type="HAMAP-Rule" id="MF_00452"/>
    </source>
</evidence>
<evidence type="ECO:0000259" key="12">
    <source>
        <dbReference type="Pfam" id="PF00821"/>
    </source>
</evidence>
<dbReference type="Gene3D" id="2.170.8.10">
    <property type="entry name" value="Phosphoenolpyruvate Carboxykinase, domain 2"/>
    <property type="match status" value="1"/>
</dbReference>
<keyword evidence="4 11" id="KW-0312">Gluconeogenesis</keyword>
<dbReference type="GO" id="GO:0005525">
    <property type="term" value="F:GTP binding"/>
    <property type="evidence" value="ECO:0007669"/>
    <property type="project" value="UniProtKB-UniRule"/>
</dbReference>
<keyword evidence="8 11" id="KW-0342">GTP-binding</keyword>
<feature type="domain" description="Phosphoenolpyruvate carboxykinase C-terminal P-loop" evidence="12">
    <location>
        <begin position="235"/>
        <end position="592"/>
    </location>
</feature>
<evidence type="ECO:0000256" key="2">
    <source>
        <dbReference type="ARBA" id="ARBA00005796"/>
    </source>
</evidence>
<comment type="pathway">
    <text evidence="1 11">Carbohydrate biosynthesis; gluconeogenesis.</text>
</comment>
<evidence type="ECO:0000313" key="14">
    <source>
        <dbReference type="EMBL" id="BCR36253.1"/>
    </source>
</evidence>
<keyword evidence="11" id="KW-0963">Cytoplasm</keyword>
<dbReference type="InterPro" id="IPR008210">
    <property type="entry name" value="PEP_carboxykinase_N"/>
</dbReference>
<evidence type="ECO:0000259" key="13">
    <source>
        <dbReference type="Pfam" id="PF17297"/>
    </source>
</evidence>
<evidence type="ECO:0000256" key="9">
    <source>
        <dbReference type="ARBA" id="ARBA00023211"/>
    </source>
</evidence>
<feature type="binding site" evidence="11">
    <location>
        <begin position="505"/>
        <end position="508"/>
    </location>
    <ligand>
        <name>GTP</name>
        <dbReference type="ChEBI" id="CHEBI:37565"/>
    </ligand>
</feature>
<dbReference type="InterPro" id="IPR013035">
    <property type="entry name" value="PEP_carboxykinase_C"/>
</dbReference>
<dbReference type="SUPFAM" id="SSF53795">
    <property type="entry name" value="PEP carboxykinase-like"/>
    <property type="match status" value="1"/>
</dbReference>
<dbReference type="RefSeq" id="WP_176238925.1">
    <property type="nucleotide sequence ID" value="NZ_AP024412.1"/>
</dbReference>
<evidence type="ECO:0000313" key="15">
    <source>
        <dbReference type="Proteomes" id="UP000620133"/>
    </source>
</evidence>
<keyword evidence="9 11" id="KW-0464">Manganese</keyword>
<dbReference type="PANTHER" id="PTHR11561:SF0">
    <property type="entry name" value="PHOSPHOENOLPYRUVATE CARBOXYKINASE [GTP]-RELATED"/>
    <property type="match status" value="1"/>
</dbReference>
<dbReference type="GO" id="GO:0071333">
    <property type="term" value="P:cellular response to glucose stimulus"/>
    <property type="evidence" value="ECO:0007669"/>
    <property type="project" value="TreeGrafter"/>
</dbReference>
<protein>
    <recommendedName>
        <fullName evidence="11">Phosphoenolpyruvate carboxykinase [GTP]</fullName>
        <shortName evidence="11">PEP carboxykinase</shortName>
        <shortName evidence="11">PEPCK</shortName>
        <ecNumber evidence="11">4.1.1.32</ecNumber>
    </recommendedName>
    <alternativeName>
        <fullName evidence="11">GTP-dependent phosphoenolpyruvate carboxykinase</fullName>
        <shortName evidence="11">GTP-PEPCK</shortName>
    </alternativeName>
</protein>